<keyword evidence="1" id="KW-1133">Transmembrane helix</keyword>
<keyword evidence="1" id="KW-0472">Membrane</keyword>
<keyword evidence="5" id="KW-1185">Reference proteome</keyword>
<evidence type="ECO:0000256" key="1">
    <source>
        <dbReference type="SAM" id="Phobius"/>
    </source>
</evidence>
<accession>A0A1A9AL25</accession>
<reference evidence="2" key="2">
    <citation type="submission" date="2016-05" db="EMBL/GenBank/DDBJ databases">
        <authorList>
            <person name="Lavstsen T."/>
            <person name="Jespersen J.S."/>
        </authorList>
    </citation>
    <scope>NUCLEOTIDE SEQUENCE [LARGE SCALE GENOMIC DNA]</scope>
</reference>
<proteinExistence type="predicted"/>
<organism evidence="2 5">
    <name type="scientific">Plasmodium ovale wallikeri</name>
    <dbReference type="NCBI Taxonomy" id="864142"/>
    <lineage>
        <taxon>Eukaryota</taxon>
        <taxon>Sar</taxon>
        <taxon>Alveolata</taxon>
        <taxon>Apicomplexa</taxon>
        <taxon>Aconoidasida</taxon>
        <taxon>Haemosporida</taxon>
        <taxon>Plasmodiidae</taxon>
        <taxon>Plasmodium</taxon>
        <taxon>Plasmodium (Plasmodium)</taxon>
    </lineage>
</organism>
<keyword evidence="1" id="KW-0812">Transmembrane</keyword>
<feature type="transmembrane region" description="Helical" evidence="1">
    <location>
        <begin position="155"/>
        <end position="179"/>
    </location>
</feature>
<gene>
    <name evidence="2" type="ORF">POVWA1_079070</name>
    <name evidence="3" type="ORF">POVWA2_080650</name>
</gene>
<dbReference type="Pfam" id="PF05795">
    <property type="entry name" value="Plasmodium_Vir"/>
    <property type="match status" value="1"/>
</dbReference>
<protein>
    <submittedName>
        <fullName evidence="2">PIR Superfamily Protein</fullName>
    </submittedName>
</protein>
<dbReference type="EMBL" id="FLRE01001918">
    <property type="protein sequence ID" value="SBT57619.1"/>
    <property type="molecule type" value="Genomic_DNA"/>
</dbReference>
<name>A0A1A9AL25_PLAOA</name>
<evidence type="ECO:0000313" key="4">
    <source>
        <dbReference type="Proteomes" id="UP000078550"/>
    </source>
</evidence>
<dbReference type="Proteomes" id="UP000078550">
    <property type="component" value="Unassembled WGS sequence"/>
</dbReference>
<dbReference type="EMBL" id="FLRD01001248">
    <property type="protein sequence ID" value="SBT56893.1"/>
    <property type="molecule type" value="Genomic_DNA"/>
</dbReference>
<dbReference type="AlphaFoldDB" id="A0A1A9AL25"/>
<reference evidence="4 5" key="1">
    <citation type="submission" date="2016-05" db="EMBL/GenBank/DDBJ databases">
        <authorList>
            <person name="Naeem Raeece"/>
        </authorList>
    </citation>
    <scope>NUCLEOTIDE SEQUENCE [LARGE SCALE GENOMIC DNA]</scope>
</reference>
<sequence>MSGAGNLSKGEYYNLFFKIRTSFNNNTDGEYDKFLHESDQALRNIAMYLIENYKGDYSNCVSNNDCTQRCSYLNLWLKEKKSIYTSNGKCTFYNKLWEEYIEKLWDKLDETMHSSNKCTKDANFSEKIFPNDKISVYCNLSPSEVLTLTCQDKAYVNSCTTILTITYMVIGIILIYMYFSKFTHLGEKIKNIIKNKIKIGNHMNEQNNEEFLRNSENETMSSISRMYHITYNKPGN</sequence>
<evidence type="ECO:0000313" key="2">
    <source>
        <dbReference type="EMBL" id="SBT56893.1"/>
    </source>
</evidence>
<dbReference type="Proteomes" id="UP000078555">
    <property type="component" value="Unassembled WGS sequence"/>
</dbReference>
<evidence type="ECO:0000313" key="5">
    <source>
        <dbReference type="Proteomes" id="UP000078555"/>
    </source>
</evidence>
<evidence type="ECO:0000313" key="3">
    <source>
        <dbReference type="EMBL" id="SBT57619.1"/>
    </source>
</evidence>
<dbReference type="InterPro" id="IPR008780">
    <property type="entry name" value="Plasmodium_Vir"/>
</dbReference>